<dbReference type="EMBL" id="VKKZ01000022">
    <property type="protein sequence ID" value="KAA6432527.1"/>
    <property type="molecule type" value="Genomic_DNA"/>
</dbReference>
<name>A0A5M8Q990_9BACT</name>
<proteinExistence type="predicted"/>
<dbReference type="Proteomes" id="UP000323866">
    <property type="component" value="Unassembled WGS sequence"/>
</dbReference>
<reference evidence="1 3" key="2">
    <citation type="submission" date="2019-09" db="EMBL/GenBank/DDBJ databases">
        <title>A bacterium isolated from glacier soil.</title>
        <authorList>
            <person name="Liu Q."/>
        </authorList>
    </citation>
    <scope>NUCLEOTIDE SEQUENCE [LARGE SCALE GENOMIC DNA]</scope>
    <source>
        <strain evidence="1 3">MDT1-10-3</strain>
    </source>
</reference>
<accession>A0A5M8Q990</accession>
<dbReference type="Proteomes" id="UP001570846">
    <property type="component" value="Unassembled WGS sequence"/>
</dbReference>
<evidence type="ECO:0008006" key="5">
    <source>
        <dbReference type="Google" id="ProtNLM"/>
    </source>
</evidence>
<evidence type="ECO:0000313" key="3">
    <source>
        <dbReference type="Proteomes" id="UP000323866"/>
    </source>
</evidence>
<dbReference type="AlphaFoldDB" id="A0A5M8Q990"/>
<keyword evidence="4" id="KW-1185">Reference proteome</keyword>
<dbReference type="OrthoDB" id="937962at2"/>
<reference evidence="1 3" key="1">
    <citation type="submission" date="2019-07" db="EMBL/GenBank/DDBJ databases">
        <authorList>
            <person name="Qu J.-H."/>
        </authorList>
    </citation>
    <scope>NUCLEOTIDE SEQUENCE [LARGE SCALE GENOMIC DNA]</scope>
    <source>
        <strain evidence="1 3">MDT1-10-3</strain>
    </source>
</reference>
<dbReference type="RefSeq" id="WP_149099558.1">
    <property type="nucleotide sequence ID" value="NZ_BMMG01000005.1"/>
</dbReference>
<protein>
    <recommendedName>
        <fullName evidence="5">Outer membrane protein beta-barrel domain-containing protein</fullName>
    </recommendedName>
</protein>
<evidence type="ECO:0000313" key="1">
    <source>
        <dbReference type="EMBL" id="KAA6432527.1"/>
    </source>
</evidence>
<comment type="caution">
    <text evidence="1">The sequence shown here is derived from an EMBL/GenBank/DDBJ whole genome shotgun (WGS) entry which is preliminary data.</text>
</comment>
<dbReference type="EMBL" id="JBGOGF010000004">
    <property type="protein sequence ID" value="MFA1771319.1"/>
    <property type="molecule type" value="Genomic_DNA"/>
</dbReference>
<evidence type="ECO:0000313" key="2">
    <source>
        <dbReference type="EMBL" id="MFA1771319.1"/>
    </source>
</evidence>
<organism evidence="1 3">
    <name type="scientific">Rufibacter glacialis</name>
    <dbReference type="NCBI Taxonomy" id="1259555"/>
    <lineage>
        <taxon>Bacteria</taxon>
        <taxon>Pseudomonadati</taxon>
        <taxon>Bacteroidota</taxon>
        <taxon>Cytophagia</taxon>
        <taxon>Cytophagales</taxon>
        <taxon>Hymenobacteraceae</taxon>
        <taxon>Rufibacter</taxon>
    </lineage>
</organism>
<gene>
    <name evidence="2" type="ORF">ACD591_08460</name>
    <name evidence="1" type="ORF">FOE74_15645</name>
</gene>
<sequence>MVARGQDIITRSDGVILKATVLEISPTLVRFRLFGASDSLLYQISPRDIQTIQMADGSVKTFSPAATPTGTSTQDLPFDYETHFRKNILAFYPLDLIFSNFSFSYERISSSGKLGVKVPLIIDMGTNSDFYDNSFRENEIFGIGLELNFYPSGQGRFRYFITPAFHYRSYSVYYYDYRPMQPEPQKADASMVSLALKSGAYFHLSKLFLVGADLGLGYRFFRTPDEDPYLFERNRVFLPGNIHVGFRF</sequence>
<evidence type="ECO:0000313" key="4">
    <source>
        <dbReference type="Proteomes" id="UP001570846"/>
    </source>
</evidence>
<reference evidence="2 4" key="3">
    <citation type="submission" date="2024-08" db="EMBL/GenBank/DDBJ databases">
        <authorList>
            <person name="Wei W."/>
        </authorList>
    </citation>
    <scope>NUCLEOTIDE SEQUENCE [LARGE SCALE GENOMIC DNA]</scope>
    <source>
        <strain evidence="2 4">XU2</strain>
    </source>
</reference>